<reference evidence="4" key="1">
    <citation type="journal article" date="2020" name="Appl. Environ. Microbiol.">
        <title>Medium-Chain Fatty Acid Synthesis by 'Candidatus Weimeria bifida' gen. nov., sp. nov., and 'Candidatus Pseudoramibacter fermentans' sp. nov.</title>
        <authorList>
            <person name="Scarborough M.J."/>
            <person name="Myers K.S."/>
            <person name="Donohue T.J."/>
            <person name="Noguera D.R."/>
        </authorList>
    </citation>
    <scope>NUCLEOTIDE SEQUENCE</scope>
    <source>
        <strain evidence="4">LCO1.1</strain>
    </source>
</reference>
<feature type="domain" description="SHSP" evidence="3">
    <location>
        <begin position="33"/>
        <end position="149"/>
    </location>
</feature>
<keyword evidence="5" id="KW-1185">Reference proteome</keyword>
<dbReference type="PROSITE" id="PS01031">
    <property type="entry name" value="SHSP"/>
    <property type="match status" value="1"/>
</dbReference>
<evidence type="ECO:0000256" key="1">
    <source>
        <dbReference type="PROSITE-ProRule" id="PRU00285"/>
    </source>
</evidence>
<dbReference type="InterPro" id="IPR008978">
    <property type="entry name" value="HSP20-like_chaperone"/>
</dbReference>
<proteinExistence type="inferred from homology"/>
<dbReference type="Gene3D" id="2.60.40.790">
    <property type="match status" value="1"/>
</dbReference>
<sequence>MAYLPGFFGENLLDDFMDSVDQFWNGPSVRSASNAAYGLMRTDIKENGNNYELSVELPGFDKSDISVELKDGYLNLSAKHSENKEDKDNEGKVLRQERYSGSVARSFYVGEDLKQEDVHAKYDNGILELTFPKQEAREKLPESHIIEIQ</sequence>
<name>A0A6N7IYX9_9FIRM</name>
<dbReference type="AlphaFoldDB" id="A0A6N7IYX9"/>
<dbReference type="PANTHER" id="PTHR11527">
    <property type="entry name" value="HEAT-SHOCK PROTEIN 20 FAMILY MEMBER"/>
    <property type="match status" value="1"/>
</dbReference>
<evidence type="ECO:0000313" key="5">
    <source>
        <dbReference type="Proteomes" id="UP000460257"/>
    </source>
</evidence>
<gene>
    <name evidence="4" type="ORF">FRC54_03175</name>
</gene>
<evidence type="ECO:0000259" key="3">
    <source>
        <dbReference type="PROSITE" id="PS01031"/>
    </source>
</evidence>
<accession>A0A6N7IYX9</accession>
<dbReference type="Proteomes" id="UP000460257">
    <property type="component" value="Unassembled WGS sequence"/>
</dbReference>
<dbReference type="InterPro" id="IPR031107">
    <property type="entry name" value="Small_HSP"/>
</dbReference>
<dbReference type="Pfam" id="PF00011">
    <property type="entry name" value="HSP20"/>
    <property type="match status" value="1"/>
</dbReference>
<dbReference type="EMBL" id="VOGC01000002">
    <property type="protein sequence ID" value="MQN00982.1"/>
    <property type="molecule type" value="Genomic_DNA"/>
</dbReference>
<dbReference type="CDD" id="cd06471">
    <property type="entry name" value="ACD_LpsHSP_like"/>
    <property type="match status" value="1"/>
</dbReference>
<organism evidence="4 5">
    <name type="scientific">Candidatus Weimeria bifida</name>
    <dbReference type="NCBI Taxonomy" id="2599074"/>
    <lineage>
        <taxon>Bacteria</taxon>
        <taxon>Bacillati</taxon>
        <taxon>Bacillota</taxon>
        <taxon>Clostridia</taxon>
        <taxon>Lachnospirales</taxon>
        <taxon>Lachnospiraceae</taxon>
        <taxon>Candidatus Weimeria</taxon>
    </lineage>
</organism>
<protein>
    <submittedName>
        <fullName evidence="4">Hsp20/alpha crystallin family protein</fullName>
    </submittedName>
</protein>
<dbReference type="InterPro" id="IPR002068">
    <property type="entry name" value="A-crystallin/Hsp20_dom"/>
</dbReference>
<dbReference type="SUPFAM" id="SSF49764">
    <property type="entry name" value="HSP20-like chaperones"/>
    <property type="match status" value="1"/>
</dbReference>
<comment type="caution">
    <text evidence="4">The sequence shown here is derived from an EMBL/GenBank/DDBJ whole genome shotgun (WGS) entry which is preliminary data.</text>
</comment>
<evidence type="ECO:0000256" key="2">
    <source>
        <dbReference type="RuleBase" id="RU003616"/>
    </source>
</evidence>
<evidence type="ECO:0000313" key="4">
    <source>
        <dbReference type="EMBL" id="MQN00982.1"/>
    </source>
</evidence>
<comment type="similarity">
    <text evidence="1 2">Belongs to the small heat shock protein (HSP20) family.</text>
</comment>